<dbReference type="Pfam" id="PF03670">
    <property type="entry name" value="UPF0184"/>
    <property type="match status" value="1"/>
</dbReference>
<reference evidence="3 4" key="1">
    <citation type="submission" date="2024-01" db="EMBL/GenBank/DDBJ databases">
        <title>The genome of the rayed Mediterranean limpet Patella caerulea (Linnaeus, 1758).</title>
        <authorList>
            <person name="Anh-Thu Weber A."/>
            <person name="Halstead-Nussloch G."/>
        </authorList>
    </citation>
    <scope>NUCLEOTIDE SEQUENCE [LARGE SCALE GENOMIC DNA]</scope>
    <source>
        <strain evidence="3">AATW-2023a</strain>
        <tissue evidence="3">Whole specimen</tissue>
    </source>
</reference>
<gene>
    <name evidence="3" type="ORF">SNE40_000284</name>
</gene>
<dbReference type="EMBL" id="JAZGQO010000001">
    <property type="protein sequence ID" value="KAK6194701.1"/>
    <property type="molecule type" value="Genomic_DNA"/>
</dbReference>
<evidence type="ECO:0000256" key="2">
    <source>
        <dbReference type="SAM" id="MobiDB-lite"/>
    </source>
</evidence>
<dbReference type="AlphaFoldDB" id="A0AAN8K4V9"/>
<proteinExistence type="predicted"/>
<feature type="coiled-coil region" evidence="1">
    <location>
        <begin position="39"/>
        <end position="73"/>
    </location>
</feature>
<keyword evidence="1" id="KW-0175">Coiled coil</keyword>
<name>A0AAN8K4V9_PATCE</name>
<feature type="compositionally biased region" description="Acidic residues" evidence="2">
    <location>
        <begin position="24"/>
        <end position="36"/>
    </location>
</feature>
<sequence length="97" mass="11087">MADGDEEKSDKQEIADRDPIENNGVEEMEDDESDLDSVVEECSQEYQALDQTLDHLNSVLNSLEAKNDDIIARALALLQDNRDVHEQIKEERRQLDS</sequence>
<evidence type="ECO:0000313" key="4">
    <source>
        <dbReference type="Proteomes" id="UP001347796"/>
    </source>
</evidence>
<comment type="caution">
    <text evidence="3">The sequence shown here is derived from an EMBL/GenBank/DDBJ whole genome shotgun (WGS) entry which is preliminary data.</text>
</comment>
<evidence type="ECO:0000313" key="3">
    <source>
        <dbReference type="EMBL" id="KAK6194701.1"/>
    </source>
</evidence>
<dbReference type="Proteomes" id="UP001347796">
    <property type="component" value="Unassembled WGS sequence"/>
</dbReference>
<feature type="compositionally biased region" description="Basic and acidic residues" evidence="2">
    <location>
        <begin position="8"/>
        <end position="20"/>
    </location>
</feature>
<feature type="region of interest" description="Disordered" evidence="2">
    <location>
        <begin position="1"/>
        <end position="36"/>
    </location>
</feature>
<accession>A0AAN8K4V9</accession>
<evidence type="ECO:0000256" key="1">
    <source>
        <dbReference type="SAM" id="Coils"/>
    </source>
</evidence>
<protein>
    <submittedName>
        <fullName evidence="3">Uncharacterized protein</fullName>
    </submittedName>
</protein>
<keyword evidence="4" id="KW-1185">Reference proteome</keyword>
<organism evidence="3 4">
    <name type="scientific">Patella caerulea</name>
    <name type="common">Rayed Mediterranean limpet</name>
    <dbReference type="NCBI Taxonomy" id="87958"/>
    <lineage>
        <taxon>Eukaryota</taxon>
        <taxon>Metazoa</taxon>
        <taxon>Spiralia</taxon>
        <taxon>Lophotrochozoa</taxon>
        <taxon>Mollusca</taxon>
        <taxon>Gastropoda</taxon>
        <taxon>Patellogastropoda</taxon>
        <taxon>Patelloidea</taxon>
        <taxon>Patellidae</taxon>
        <taxon>Patella</taxon>
    </lineage>
</organism>